<keyword evidence="6" id="KW-1185">Reference proteome</keyword>
<dbReference type="CDD" id="cd24146">
    <property type="entry name" value="nat-AmDH_N_like"/>
    <property type="match status" value="1"/>
</dbReference>
<dbReference type="Gene3D" id="3.40.50.720">
    <property type="entry name" value="NAD(P)-binding Rossmann-like Domain"/>
    <property type="match status" value="1"/>
</dbReference>
<evidence type="ECO:0000256" key="1">
    <source>
        <dbReference type="ARBA" id="ARBA00022857"/>
    </source>
</evidence>
<dbReference type="Pfam" id="PF19328">
    <property type="entry name" value="DAP_DH_C"/>
    <property type="match status" value="1"/>
</dbReference>
<dbReference type="Pfam" id="PF01113">
    <property type="entry name" value="DapB_N"/>
    <property type="match status" value="1"/>
</dbReference>
<evidence type="ECO:0000313" key="6">
    <source>
        <dbReference type="Proteomes" id="UP000252707"/>
    </source>
</evidence>
<keyword evidence="2" id="KW-0560">Oxidoreductase</keyword>
<keyword evidence="1" id="KW-0521">NADP</keyword>
<dbReference type="SUPFAM" id="SSF51735">
    <property type="entry name" value="NAD(P)-binding Rossmann-fold domains"/>
    <property type="match status" value="1"/>
</dbReference>
<evidence type="ECO:0000256" key="2">
    <source>
        <dbReference type="ARBA" id="ARBA00023002"/>
    </source>
</evidence>
<dbReference type="Proteomes" id="UP000252707">
    <property type="component" value="Unassembled WGS sequence"/>
</dbReference>
<feature type="domain" description="Dihydrodipicolinate reductase N-terminal" evidence="3">
    <location>
        <begin position="17"/>
        <end position="114"/>
    </location>
</feature>
<comment type="caution">
    <text evidence="5">The sequence shown here is derived from an EMBL/GenBank/DDBJ whole genome shotgun (WGS) entry which is preliminary data.</text>
</comment>
<dbReference type="NCBIfam" id="NF040740">
    <property type="entry name" value="ornith_Ord"/>
    <property type="match status" value="1"/>
</dbReference>
<dbReference type="RefSeq" id="WP_211314945.1">
    <property type="nucleotide sequence ID" value="NZ_QPJY01000007.1"/>
</dbReference>
<dbReference type="GO" id="GO:0009089">
    <property type="term" value="P:lysine biosynthetic process via diaminopimelate"/>
    <property type="evidence" value="ECO:0007669"/>
    <property type="project" value="InterPro"/>
</dbReference>
<gene>
    <name evidence="5" type="ORF">DFQ59_107191</name>
</gene>
<feature type="domain" description="2,4-diaminopentanoate dehydrogenase C-terminal" evidence="4">
    <location>
        <begin position="154"/>
        <end position="355"/>
    </location>
</feature>
<dbReference type="EMBL" id="QPJY01000007">
    <property type="protein sequence ID" value="RCX28442.1"/>
    <property type="molecule type" value="Genomic_DNA"/>
</dbReference>
<proteinExistence type="predicted"/>
<evidence type="ECO:0000259" key="3">
    <source>
        <dbReference type="Pfam" id="PF01113"/>
    </source>
</evidence>
<dbReference type="InterPro" id="IPR036291">
    <property type="entry name" value="NAD(P)-bd_dom_sf"/>
</dbReference>
<evidence type="ECO:0000313" key="5">
    <source>
        <dbReference type="EMBL" id="RCX28442.1"/>
    </source>
</evidence>
<name>A0A369C373_9GAMM</name>
<organism evidence="5 6">
    <name type="scientific">Thioalbus denitrificans</name>
    <dbReference type="NCBI Taxonomy" id="547122"/>
    <lineage>
        <taxon>Bacteria</taxon>
        <taxon>Pseudomonadati</taxon>
        <taxon>Pseudomonadota</taxon>
        <taxon>Gammaproteobacteria</taxon>
        <taxon>Chromatiales</taxon>
        <taxon>Ectothiorhodospiraceae</taxon>
        <taxon>Thioalbus</taxon>
    </lineage>
</organism>
<reference evidence="5 6" key="1">
    <citation type="submission" date="2018-07" db="EMBL/GenBank/DDBJ databases">
        <title>Genomic Encyclopedia of Type Strains, Phase IV (KMG-IV): sequencing the most valuable type-strain genomes for metagenomic binning, comparative biology and taxonomic classification.</title>
        <authorList>
            <person name="Goeker M."/>
        </authorList>
    </citation>
    <scope>NUCLEOTIDE SEQUENCE [LARGE SCALE GENOMIC DNA]</scope>
    <source>
        <strain evidence="5 6">DSM 26407</strain>
    </source>
</reference>
<protein>
    <submittedName>
        <fullName evidence="5">4-hydroxy-tetrahydrodipicolinate reductase</fullName>
    </submittedName>
</protein>
<accession>A0A369C373</accession>
<dbReference type="InterPro" id="IPR045760">
    <property type="entry name" value="DAP_DH_C"/>
</dbReference>
<evidence type="ECO:0000259" key="4">
    <source>
        <dbReference type="Pfam" id="PF19328"/>
    </source>
</evidence>
<dbReference type="AlphaFoldDB" id="A0A369C373"/>
<dbReference type="GO" id="GO:0008839">
    <property type="term" value="F:4-hydroxy-tetrahydrodipicolinate reductase"/>
    <property type="evidence" value="ECO:0007669"/>
    <property type="project" value="InterPro"/>
</dbReference>
<sequence>MARQSTISESPGGQAPIRVLVLGTGQMGSAMARLVLARPGLELAGACARRPGRAGMDLGRAIGLDRALGLPIVHDLEEALVRSRPRVALQATCSRLAEARDEIEILLRHGVRVITIAEEMACPAATDPVAAAALDRLARDHGAALLGTGINPGFVLDLLVITLTGVCAEVRSIRAERINDLSPYGPTVLENQGVGLSPEAFRAGLAEGRVVGHLGFRQSIGLIAGALGWTIDRIEERREPIVSTVRRETPCVTVEPGQVAGCRHTATAWRRGEPAITLVHPQQVRPELAGVGTGDRIEIDSSPPVRLSGSPEIPGGQGTAALAVNMIPHLLNAAPGLHTMADLPIPAARLGDARRWVLGGDRSAAPTEEAGQ</sequence>
<dbReference type="InterPro" id="IPR000846">
    <property type="entry name" value="DapB_N"/>
</dbReference>